<feature type="compositionally biased region" description="Polar residues" evidence="2">
    <location>
        <begin position="654"/>
        <end position="686"/>
    </location>
</feature>
<dbReference type="InterPro" id="IPR007461">
    <property type="entry name" value="Ysc84_actin-binding"/>
</dbReference>
<dbReference type="Pfam" id="PF04366">
    <property type="entry name" value="Ysc84"/>
    <property type="match status" value="1"/>
</dbReference>
<gene>
    <name evidence="5" type="ORF">BN1723_010831</name>
</gene>
<evidence type="ECO:0008006" key="7">
    <source>
        <dbReference type="Google" id="ProtNLM"/>
    </source>
</evidence>
<feature type="compositionally biased region" description="Polar residues" evidence="2">
    <location>
        <begin position="59"/>
        <end position="71"/>
    </location>
</feature>
<dbReference type="PROSITE" id="PS50966">
    <property type="entry name" value="ZF_SWIM"/>
    <property type="match status" value="1"/>
</dbReference>
<evidence type="ECO:0000313" key="5">
    <source>
        <dbReference type="EMBL" id="CRK15876.1"/>
    </source>
</evidence>
<feature type="compositionally biased region" description="Basic and acidic residues" evidence="2">
    <location>
        <begin position="726"/>
        <end position="738"/>
    </location>
</feature>
<feature type="compositionally biased region" description="Low complexity" evidence="2">
    <location>
        <begin position="702"/>
        <end position="711"/>
    </location>
</feature>
<feature type="domain" description="SWIM-type" evidence="4">
    <location>
        <begin position="230"/>
        <end position="264"/>
    </location>
</feature>
<dbReference type="AlphaFoldDB" id="A0A0G4L1P6"/>
<sequence length="1005" mass="108596">MSVETTWGDYSWAVPRSCSSPLSDPPGSEYEPDPSSPGHSWTNRPATTAAAVVAPVTPLQSGKGHTSPNQEEPSDGSPPAEKKRTTCQAKSAKGYPEDIARLTRFGKGTYAIGHGPLPDDIDWTQIPVPVIKEQLFMRDKSWVAPAEAELGLTHEAAFEVDDGIAAQRRPGGFRKGADEKTHASTKKALTQRMTLVKRQDATEWDGWNTYSSPANTSSADFYIRGSDKTYCVTIKDSPKCDCPAKKYNPQNHCKHIIFHILRAPEALIHQRTLLADEIRALLTQGPNLRPTLDQINNDPTMKDGIAKDKTAQDCPVCYQSLGDEDSVICVTCGHHAHESCHKEWEHENSGWGPLKCLTCQTDGYLAPLQDDNHSITSANSASSAEPQTPIQVFQKIPTRIIQNAAGIAIFTCMRSGLWMTGSGGSGILIARKADGTWSPPSGILLHTPILSFIMGVDIYDCVLVINNMAALESLITRANVTLGEDIGLTRGPLVSLESTGDDVRWRDFDGTVLTYLKARGQAQTVDLSGCILRERGNENERFYGREVTPMQILAGNVARQVEETLPLTEVLKAAEGRIDADLAIINQLSSQPAPGDAMIATPRDSPVSPTGAFGMPNAADPDPFGILALEMAGLEIREAGTRLRPGSRHFDYSPSPTSPAFSKFSRQSVQASVTESNRGSYMSTRTETTKMSDAHTQTDLCQTPSTTPSHSQSEDGRDAAAGNQETPHKEPDEVDYTKIDLTPIRKISGSHSIESCTMTDSATSTDGHSRTDGSTLDDTATKASSIYEKEEMESQMGNDENDGDDDADDEDDESEDDEEPIIYEVASLQPTARTAMIASPIQVKGSLVTIPKRIPPPLPTRSPARASRASKSELGDVSCLASPLHSNFTTSPRQSYDAGCAGSEGREIPSILETPAVDEPVAVAPSREQGDEAVEVDKIPLSTKTSQEFHEAKEDLSPQPAAPGAFPSDDEVDALFPPMRNPRRQSKPEKAAETQAVSPRPVSVA</sequence>
<evidence type="ECO:0000256" key="1">
    <source>
        <dbReference type="PROSITE-ProRule" id="PRU00175"/>
    </source>
</evidence>
<feature type="region of interest" description="Disordered" evidence="2">
    <location>
        <begin position="644"/>
        <end position="822"/>
    </location>
</feature>
<evidence type="ECO:0000256" key="2">
    <source>
        <dbReference type="SAM" id="MobiDB-lite"/>
    </source>
</evidence>
<dbReference type="EMBL" id="CVQI01006446">
    <property type="protein sequence ID" value="CRK15876.1"/>
    <property type="molecule type" value="Genomic_DNA"/>
</dbReference>
<dbReference type="InterPro" id="IPR001841">
    <property type="entry name" value="Znf_RING"/>
</dbReference>
<keyword evidence="1" id="KW-0479">Metal-binding</keyword>
<keyword evidence="1" id="KW-0863">Zinc-finger</keyword>
<dbReference type="SUPFAM" id="SSF57850">
    <property type="entry name" value="RING/U-box"/>
    <property type="match status" value="1"/>
</dbReference>
<feature type="compositionally biased region" description="Acidic residues" evidence="2">
    <location>
        <begin position="799"/>
        <end position="821"/>
    </location>
</feature>
<reference evidence="6" key="1">
    <citation type="submission" date="2015-05" db="EMBL/GenBank/DDBJ databases">
        <authorList>
            <person name="Fogelqvist Johan"/>
        </authorList>
    </citation>
    <scope>NUCLEOTIDE SEQUENCE [LARGE SCALE GENOMIC DNA]</scope>
</reference>
<dbReference type="CDD" id="cd11524">
    <property type="entry name" value="SYLF"/>
    <property type="match status" value="1"/>
</dbReference>
<accession>A0A0G4L1P6</accession>
<evidence type="ECO:0000259" key="3">
    <source>
        <dbReference type="PROSITE" id="PS50089"/>
    </source>
</evidence>
<dbReference type="GO" id="GO:0008270">
    <property type="term" value="F:zinc ion binding"/>
    <property type="evidence" value="ECO:0007669"/>
    <property type="project" value="UniProtKB-KW"/>
</dbReference>
<name>A0A0G4L1P6_VERLO</name>
<dbReference type="PANTHER" id="PTHR15629:SF8">
    <property type="entry name" value="DUF500 DOMAIN PROTEIN (AFU_ORTHOLOGUE AFUA_5G07310)"/>
    <property type="match status" value="1"/>
</dbReference>
<dbReference type="PROSITE" id="PS50089">
    <property type="entry name" value="ZF_RING_2"/>
    <property type="match status" value="1"/>
</dbReference>
<proteinExistence type="predicted"/>
<dbReference type="InterPro" id="IPR007527">
    <property type="entry name" value="Znf_SWIM"/>
</dbReference>
<dbReference type="Gene3D" id="3.30.40.10">
    <property type="entry name" value="Zinc/RING finger domain, C3HC4 (zinc finger)"/>
    <property type="match status" value="1"/>
</dbReference>
<feature type="domain" description="RING-type" evidence="3">
    <location>
        <begin position="314"/>
        <end position="360"/>
    </location>
</feature>
<feature type="compositionally biased region" description="Basic and acidic residues" evidence="2">
    <location>
        <begin position="947"/>
        <end position="956"/>
    </location>
</feature>
<dbReference type="InterPro" id="IPR013083">
    <property type="entry name" value="Znf_RING/FYVE/PHD"/>
</dbReference>
<dbReference type="InterPro" id="IPR051702">
    <property type="entry name" value="SH3_domain_YSC84-like"/>
</dbReference>
<protein>
    <recommendedName>
        <fullName evidence="7">SWIM-type domain-containing protein</fullName>
    </recommendedName>
</protein>
<keyword evidence="1" id="KW-0862">Zinc</keyword>
<organism evidence="5 6">
    <name type="scientific">Verticillium longisporum</name>
    <name type="common">Verticillium dahliae var. longisporum</name>
    <dbReference type="NCBI Taxonomy" id="100787"/>
    <lineage>
        <taxon>Eukaryota</taxon>
        <taxon>Fungi</taxon>
        <taxon>Dikarya</taxon>
        <taxon>Ascomycota</taxon>
        <taxon>Pezizomycotina</taxon>
        <taxon>Sordariomycetes</taxon>
        <taxon>Hypocreomycetidae</taxon>
        <taxon>Glomerellales</taxon>
        <taxon>Plectosphaerellaceae</taxon>
        <taxon>Verticillium</taxon>
    </lineage>
</organism>
<dbReference type="GO" id="GO:0035091">
    <property type="term" value="F:phosphatidylinositol binding"/>
    <property type="evidence" value="ECO:0007669"/>
    <property type="project" value="TreeGrafter"/>
</dbReference>
<feature type="compositionally biased region" description="Polar residues" evidence="2">
    <location>
        <begin position="884"/>
        <end position="894"/>
    </location>
</feature>
<feature type="region of interest" description="Disordered" evidence="2">
    <location>
        <begin position="1"/>
        <end position="93"/>
    </location>
</feature>
<feature type="region of interest" description="Disordered" evidence="2">
    <location>
        <begin position="850"/>
        <end position="1005"/>
    </location>
</feature>
<dbReference type="PANTHER" id="PTHR15629">
    <property type="entry name" value="SH3YL1 PROTEIN"/>
    <property type="match status" value="1"/>
</dbReference>
<dbReference type="Proteomes" id="UP000045706">
    <property type="component" value="Unassembled WGS sequence"/>
</dbReference>
<feature type="compositionally biased region" description="Low complexity" evidence="2">
    <location>
        <begin position="45"/>
        <end position="58"/>
    </location>
</feature>
<evidence type="ECO:0000313" key="6">
    <source>
        <dbReference type="Proteomes" id="UP000045706"/>
    </source>
</evidence>
<evidence type="ECO:0000259" key="4">
    <source>
        <dbReference type="PROSITE" id="PS50966"/>
    </source>
</evidence>
<feature type="compositionally biased region" description="Polar residues" evidence="2">
    <location>
        <begin position="749"/>
        <end position="784"/>
    </location>
</feature>